<evidence type="ECO:0000313" key="3">
    <source>
        <dbReference type="Proteomes" id="UP000617555"/>
    </source>
</evidence>
<proteinExistence type="predicted"/>
<reference evidence="3" key="1">
    <citation type="journal article" date="2019" name="Int. J. Syst. Evol. Microbiol.">
        <title>The Global Catalogue of Microorganisms (GCM) 10K type strain sequencing project: providing services to taxonomists for standard genome sequencing and annotation.</title>
        <authorList>
            <consortium name="The Broad Institute Genomics Platform"/>
            <consortium name="The Broad Institute Genome Sequencing Center for Infectious Disease"/>
            <person name="Wu L."/>
            <person name="Ma J."/>
        </authorList>
    </citation>
    <scope>NUCLEOTIDE SEQUENCE [LARGE SCALE GENOMIC DNA]</scope>
    <source>
        <strain evidence="3">CGMCC 1.15339</strain>
    </source>
</reference>
<dbReference type="PANTHER" id="PTHR22916">
    <property type="entry name" value="GLYCOSYLTRANSFERASE"/>
    <property type="match status" value="1"/>
</dbReference>
<accession>A0ABQ1JT88</accession>
<gene>
    <name evidence="2" type="ORF">GCM10011607_41730</name>
</gene>
<sequence>MQQDHSHKDTRPLTVGLALRQLTMIKECGLDYKNAPVIIGINLCNQAEFIAQALHSALSQSLVDNSTAQIVILDDQSTDNWQAHCSTLLDHPSVTILGAFCGSPARARNQLLDYASTTTAHWVARLDADDVLDNARSVESLWLRGEASNADFVIGSNRLKQDNQLLSVTNIAKPEVLLNPIKLTGFIDAFCHGQSDNELPSCNLLLNTRVIERYPNIRSAEDHWLIARLLLLPEYKGEIVSLPYYSVYTLDGIDTRNNKQKSIWTEQRHRLAVAAKQWMQVQELPFQYLGSGQEGVVIQKGNNIEKSFYPWAIDDEQVSWLKQALPSNNIVPQVSWHKQNGQWSYSTPNLYTSEMQLPVSAIVVGQFLQGMYAAGICGLNIKRDNIRQMKDGSLHYIDVGSDIQPLTASRFLDMSARLYAIAILQLPDEELVRRTSSTSQDKALQQLRGFSDFYLALIEALHPNVALKPEMLISTNVGVDQDTTLLIKACAQDADVLFVQVSHIITQLNYPKKFNQVLLLIDSYQGPFLRQYQQGDFNQLLTSANELVNNGIVDKLLIAPTSSDVIYATYSQWFGASKVTQSHTTSLAPLFSQIWAFNQVTTRYVLQCDCDVLVGRKNWQHDYIADMKAELIDPKVISVGFNIPKFTDAFLPYFGQEGQFAPEVRMGLLDLVKIKQTLPINNPIINDKYTLTWHRALQSHQKTTGLSSLRGGDPATFYIHPRNEDKQATTLDQIRDLVAQGCCPVEQEEQFDLIAHANWQYSKRKEAVIFLLKGRFTTINKLERCLDSLRMQSNQSFGIILIDDASGASHNWCYPILLDKLLDRTTLIRHQHNQGRVLNFIQAISDVCVNDDSIIVILDQDDCLMRHDVVKHIFDAANQGADLIHMPMFRPNKPLKLYQPSYSNIRQKGGGNVWAHQRAFKKSLFDSVPHAYFKKDHDWIASVTDYATMLPMAEIAKAPVFVDIGYSYFHQRTEYSLDIKAEQSQLLKAIFAKEPLSTEQQ</sequence>
<comment type="caution">
    <text evidence="2">The sequence shown here is derived from an EMBL/GenBank/DDBJ whole genome shotgun (WGS) entry which is preliminary data.</text>
</comment>
<protein>
    <recommendedName>
        <fullName evidence="1">Glycosyltransferase 2-like domain-containing protein</fullName>
    </recommendedName>
</protein>
<organism evidence="2 3">
    <name type="scientific">Shewanella inventionis</name>
    <dbReference type="NCBI Taxonomy" id="1738770"/>
    <lineage>
        <taxon>Bacteria</taxon>
        <taxon>Pseudomonadati</taxon>
        <taxon>Pseudomonadota</taxon>
        <taxon>Gammaproteobacteria</taxon>
        <taxon>Alteromonadales</taxon>
        <taxon>Shewanellaceae</taxon>
        <taxon>Shewanella</taxon>
    </lineage>
</organism>
<evidence type="ECO:0000259" key="1">
    <source>
        <dbReference type="Pfam" id="PF00535"/>
    </source>
</evidence>
<dbReference type="EMBL" id="BMII01000071">
    <property type="protein sequence ID" value="GGB77182.1"/>
    <property type="molecule type" value="Genomic_DNA"/>
</dbReference>
<dbReference type="InterPro" id="IPR001173">
    <property type="entry name" value="Glyco_trans_2-like"/>
</dbReference>
<feature type="domain" description="Glycosyltransferase 2-like" evidence="1">
    <location>
        <begin position="41"/>
        <end position="166"/>
    </location>
</feature>
<feature type="domain" description="Glycosyltransferase 2-like" evidence="1">
    <location>
        <begin position="781"/>
        <end position="911"/>
    </location>
</feature>
<dbReference type="Pfam" id="PF00535">
    <property type="entry name" value="Glycos_transf_2"/>
    <property type="match status" value="2"/>
</dbReference>
<name>A0ABQ1JT88_9GAMM</name>
<dbReference type="Gene3D" id="3.90.550.10">
    <property type="entry name" value="Spore Coat Polysaccharide Biosynthesis Protein SpsA, Chain A"/>
    <property type="match status" value="2"/>
</dbReference>
<dbReference type="Proteomes" id="UP000617555">
    <property type="component" value="Unassembled WGS sequence"/>
</dbReference>
<dbReference type="InterPro" id="IPR029044">
    <property type="entry name" value="Nucleotide-diphossugar_trans"/>
</dbReference>
<dbReference type="SUPFAM" id="SSF53448">
    <property type="entry name" value="Nucleotide-diphospho-sugar transferases"/>
    <property type="match status" value="2"/>
</dbReference>
<dbReference type="PANTHER" id="PTHR22916:SF3">
    <property type="entry name" value="UDP-GLCNAC:BETAGAL BETA-1,3-N-ACETYLGLUCOSAMINYLTRANSFERASE-LIKE PROTEIN 1"/>
    <property type="match status" value="1"/>
</dbReference>
<keyword evidence="3" id="KW-1185">Reference proteome</keyword>
<evidence type="ECO:0000313" key="2">
    <source>
        <dbReference type="EMBL" id="GGB77182.1"/>
    </source>
</evidence>
<dbReference type="RefSeq" id="WP_188741198.1">
    <property type="nucleotide sequence ID" value="NZ_BMII01000071.1"/>
</dbReference>
<dbReference type="CDD" id="cd00761">
    <property type="entry name" value="Glyco_tranf_GTA_type"/>
    <property type="match status" value="2"/>
</dbReference>